<protein>
    <submittedName>
        <fullName evidence="2">Uncharacterized protein</fullName>
    </submittedName>
</protein>
<keyword evidence="3" id="KW-1185">Reference proteome</keyword>
<gene>
    <name evidence="2" type="ORF">ONB1V03_LOCUS22640</name>
</gene>
<sequence>MNPRLKRNDKVMDVSNESVGGRKLPGNGNDPNLAIDNREMYENMPFQRKCMQLSGTYNPGTYMPEYNQNMAQLTQELRRTQSARYHNCQTSGANIYSIYERNVVYADLQLTTD</sequence>
<dbReference type="EMBL" id="CAJPVJ010051939">
    <property type="protein sequence ID" value="CAG2183219.1"/>
    <property type="molecule type" value="Genomic_DNA"/>
</dbReference>
<evidence type="ECO:0000256" key="1">
    <source>
        <dbReference type="SAM" id="MobiDB-lite"/>
    </source>
</evidence>
<evidence type="ECO:0000313" key="3">
    <source>
        <dbReference type="Proteomes" id="UP000728032"/>
    </source>
</evidence>
<name>A0A7R9MTD9_9ACAR</name>
<evidence type="ECO:0000313" key="2">
    <source>
        <dbReference type="EMBL" id="CAD7666093.1"/>
    </source>
</evidence>
<dbReference type="Proteomes" id="UP000728032">
    <property type="component" value="Unassembled WGS sequence"/>
</dbReference>
<feature type="non-terminal residue" evidence="2">
    <location>
        <position position="1"/>
    </location>
</feature>
<dbReference type="EMBL" id="OC966764">
    <property type="protein sequence ID" value="CAD7666093.1"/>
    <property type="molecule type" value="Genomic_DNA"/>
</dbReference>
<feature type="compositionally biased region" description="Basic and acidic residues" evidence="1">
    <location>
        <begin position="1"/>
        <end position="12"/>
    </location>
</feature>
<accession>A0A7R9MTD9</accession>
<organism evidence="2">
    <name type="scientific">Oppiella nova</name>
    <dbReference type="NCBI Taxonomy" id="334625"/>
    <lineage>
        <taxon>Eukaryota</taxon>
        <taxon>Metazoa</taxon>
        <taxon>Ecdysozoa</taxon>
        <taxon>Arthropoda</taxon>
        <taxon>Chelicerata</taxon>
        <taxon>Arachnida</taxon>
        <taxon>Acari</taxon>
        <taxon>Acariformes</taxon>
        <taxon>Sarcoptiformes</taxon>
        <taxon>Oribatida</taxon>
        <taxon>Brachypylina</taxon>
        <taxon>Oppioidea</taxon>
        <taxon>Oppiidae</taxon>
        <taxon>Oppiella</taxon>
    </lineage>
</organism>
<dbReference type="AlphaFoldDB" id="A0A7R9MTD9"/>
<proteinExistence type="predicted"/>
<feature type="region of interest" description="Disordered" evidence="1">
    <location>
        <begin position="1"/>
        <end position="32"/>
    </location>
</feature>
<reference evidence="2" key="1">
    <citation type="submission" date="2020-11" db="EMBL/GenBank/DDBJ databases">
        <authorList>
            <person name="Tran Van P."/>
        </authorList>
    </citation>
    <scope>NUCLEOTIDE SEQUENCE</scope>
</reference>